<feature type="signal peptide" evidence="2">
    <location>
        <begin position="1"/>
        <end position="23"/>
    </location>
</feature>
<feature type="transmembrane region" description="Helical" evidence="1">
    <location>
        <begin position="65"/>
        <end position="85"/>
    </location>
</feature>
<keyword evidence="1" id="KW-0472">Membrane</keyword>
<keyword evidence="2" id="KW-0732">Signal</keyword>
<feature type="transmembrane region" description="Helical" evidence="1">
    <location>
        <begin position="178"/>
        <end position="198"/>
    </location>
</feature>
<evidence type="ECO:0000256" key="1">
    <source>
        <dbReference type="SAM" id="Phobius"/>
    </source>
</evidence>
<dbReference type="EMBL" id="FWZX01000010">
    <property type="protein sequence ID" value="SMF29061.1"/>
    <property type="molecule type" value="Genomic_DNA"/>
</dbReference>
<organism evidence="3 4">
    <name type="scientific">Tistlia consotensis USBA 355</name>
    <dbReference type="NCBI Taxonomy" id="560819"/>
    <lineage>
        <taxon>Bacteria</taxon>
        <taxon>Pseudomonadati</taxon>
        <taxon>Pseudomonadota</taxon>
        <taxon>Alphaproteobacteria</taxon>
        <taxon>Rhodospirillales</taxon>
        <taxon>Rhodovibrionaceae</taxon>
        <taxon>Tistlia</taxon>
    </lineage>
</organism>
<dbReference type="Pfam" id="PF04955">
    <property type="entry name" value="HupE_UreJ"/>
    <property type="match status" value="1"/>
</dbReference>
<dbReference type="AlphaFoldDB" id="A0A1Y6BWP5"/>
<feature type="transmembrane region" description="Helical" evidence="1">
    <location>
        <begin position="91"/>
        <end position="108"/>
    </location>
</feature>
<name>A0A1Y6BWP5_9PROT</name>
<sequence length="199" mass="19419">MPRKHPMIALAAAAALLPAVAEAHVGVGPTSGFLHGFWHPLSGLDHVLAMVMVGVFAWQLGGRALWLVPATFVAVMAAGGALGAAGIGLPFVEVGIALSVVVLGAVVALGVQAPLAVATGLVGLFAIFHGHAHGAEMPESAGGLAYGGGFLAATALLHLAGLGLGVLVGRTSERYGPLVARSAGGLAALAGLGLLAAAL</sequence>
<keyword evidence="1" id="KW-1133">Transmembrane helix</keyword>
<feature type="chain" id="PRO_5011010751" evidence="2">
    <location>
        <begin position="24"/>
        <end position="199"/>
    </location>
</feature>
<dbReference type="RefSeq" id="WP_085123243.1">
    <property type="nucleotide sequence ID" value="NZ_FWZX01000010.1"/>
</dbReference>
<keyword evidence="4" id="KW-1185">Reference proteome</keyword>
<feature type="transmembrane region" description="Helical" evidence="1">
    <location>
        <begin position="115"/>
        <end position="132"/>
    </location>
</feature>
<dbReference type="InterPro" id="IPR007038">
    <property type="entry name" value="HupE_UreJ"/>
</dbReference>
<protein>
    <submittedName>
        <fullName evidence="3">Urease accessory protein</fullName>
    </submittedName>
</protein>
<evidence type="ECO:0000313" key="3">
    <source>
        <dbReference type="EMBL" id="SMF29061.1"/>
    </source>
</evidence>
<proteinExistence type="predicted"/>
<accession>A0A1Y6BWP5</accession>
<gene>
    <name evidence="3" type="ORF">SAMN05428998_11017</name>
</gene>
<feature type="transmembrane region" description="Helical" evidence="1">
    <location>
        <begin position="144"/>
        <end position="166"/>
    </location>
</feature>
<evidence type="ECO:0000313" key="4">
    <source>
        <dbReference type="Proteomes" id="UP000192917"/>
    </source>
</evidence>
<dbReference type="STRING" id="560819.SAMN05428998_11017"/>
<dbReference type="PIRSF" id="PIRSF016919">
    <property type="entry name" value="HupE_UreJ"/>
    <property type="match status" value="1"/>
</dbReference>
<dbReference type="Proteomes" id="UP000192917">
    <property type="component" value="Unassembled WGS sequence"/>
</dbReference>
<feature type="transmembrane region" description="Helical" evidence="1">
    <location>
        <begin position="37"/>
        <end position="58"/>
    </location>
</feature>
<reference evidence="3 4" key="1">
    <citation type="submission" date="2017-04" db="EMBL/GenBank/DDBJ databases">
        <authorList>
            <person name="Afonso C.L."/>
            <person name="Miller P.J."/>
            <person name="Scott M.A."/>
            <person name="Spackman E."/>
            <person name="Goraichik I."/>
            <person name="Dimitrov K.M."/>
            <person name="Suarez D.L."/>
            <person name="Swayne D.E."/>
        </authorList>
    </citation>
    <scope>NUCLEOTIDE SEQUENCE [LARGE SCALE GENOMIC DNA]</scope>
    <source>
        <strain evidence="3 4">USBA 355</strain>
    </source>
</reference>
<evidence type="ECO:0000256" key="2">
    <source>
        <dbReference type="SAM" id="SignalP"/>
    </source>
</evidence>
<keyword evidence="1" id="KW-0812">Transmembrane</keyword>